<accession>A0A212KA27</accession>
<sequence>MRAGAHGLPRPARVSPVFPRDTMNSMKKIRLILFLLVIAASGCGPSGRHAGTSAEQEVAQAVHTYFTHYKGRDFREIDHGYLSGDLSSLLQQSMDREQREIVKTAKSAYPTDKPFIMEGDLFSSLYEGADAMRIRSIHITSGTATVDVLFSHTERQHTTEWNDCLLLVQENGWKVDNVIFKSGYAGMKSTKDTLREYIHAKEE</sequence>
<name>A0A212KA27_9DELT</name>
<reference evidence="1" key="1">
    <citation type="submission" date="2016-04" db="EMBL/GenBank/DDBJ databases">
        <authorList>
            <person name="Evans L.H."/>
            <person name="Alamgir A."/>
            <person name="Owens N."/>
            <person name="Weber N.D."/>
            <person name="Virtaneva K."/>
            <person name="Barbian K."/>
            <person name="Babar A."/>
            <person name="Rosenke K."/>
        </authorList>
    </citation>
    <scope>NUCLEOTIDE SEQUENCE</scope>
    <source>
        <strain evidence="1">86</strain>
    </source>
</reference>
<evidence type="ECO:0000313" key="1">
    <source>
        <dbReference type="EMBL" id="SBW08516.1"/>
    </source>
</evidence>
<gene>
    <name evidence="1" type="ORF">KL86DPRO_40119</name>
</gene>
<organism evidence="1">
    <name type="scientific">uncultured delta proteobacterium</name>
    <dbReference type="NCBI Taxonomy" id="34034"/>
    <lineage>
        <taxon>Bacteria</taxon>
        <taxon>Deltaproteobacteria</taxon>
        <taxon>environmental samples</taxon>
    </lineage>
</organism>
<protein>
    <submittedName>
        <fullName evidence="1">Uncharacterized protein</fullName>
    </submittedName>
</protein>
<dbReference type="AlphaFoldDB" id="A0A212KA27"/>
<proteinExistence type="predicted"/>
<dbReference type="EMBL" id="FLUQ01000004">
    <property type="protein sequence ID" value="SBW08516.1"/>
    <property type="molecule type" value="Genomic_DNA"/>
</dbReference>